<evidence type="ECO:0000259" key="2">
    <source>
        <dbReference type="PROSITE" id="PS50093"/>
    </source>
</evidence>
<reference evidence="4" key="1">
    <citation type="journal article" date="2019" name="Int. J. Syst. Evol. Microbiol.">
        <title>The Global Catalogue of Microorganisms (GCM) 10K type strain sequencing project: providing services to taxonomists for standard genome sequencing and annotation.</title>
        <authorList>
            <consortium name="The Broad Institute Genomics Platform"/>
            <consortium name="The Broad Institute Genome Sequencing Center for Infectious Disease"/>
            <person name="Wu L."/>
            <person name="Ma J."/>
        </authorList>
    </citation>
    <scope>NUCLEOTIDE SEQUENCE [LARGE SCALE GENOMIC DNA]</scope>
    <source>
        <strain evidence="4">KCTC 52490</strain>
    </source>
</reference>
<evidence type="ECO:0000256" key="1">
    <source>
        <dbReference type="SAM" id="SignalP"/>
    </source>
</evidence>
<evidence type="ECO:0000313" key="4">
    <source>
        <dbReference type="Proteomes" id="UP001597512"/>
    </source>
</evidence>
<dbReference type="CDD" id="cd00146">
    <property type="entry name" value="PKD"/>
    <property type="match status" value="2"/>
</dbReference>
<comment type="caution">
    <text evidence="3">The sequence shown here is derived from an EMBL/GenBank/DDBJ whole genome shotgun (WGS) entry which is preliminary data.</text>
</comment>
<keyword evidence="4" id="KW-1185">Reference proteome</keyword>
<feature type="domain" description="PKD" evidence="2">
    <location>
        <begin position="63"/>
        <end position="118"/>
    </location>
</feature>
<dbReference type="SUPFAM" id="SSF49299">
    <property type="entry name" value="PKD domain"/>
    <property type="match status" value="2"/>
</dbReference>
<feature type="domain" description="PKD" evidence="2">
    <location>
        <begin position="121"/>
        <end position="197"/>
    </location>
</feature>
<accession>A0ABW6AMV0</accession>
<dbReference type="Proteomes" id="UP001597512">
    <property type="component" value="Unassembled WGS sequence"/>
</dbReference>
<evidence type="ECO:0000313" key="3">
    <source>
        <dbReference type="EMBL" id="MFD2935389.1"/>
    </source>
</evidence>
<dbReference type="InterPro" id="IPR022409">
    <property type="entry name" value="PKD/Chitinase_dom"/>
</dbReference>
<dbReference type="InterPro" id="IPR000601">
    <property type="entry name" value="PKD_dom"/>
</dbReference>
<dbReference type="Pfam" id="PF18911">
    <property type="entry name" value="PKD_4"/>
    <property type="match status" value="2"/>
</dbReference>
<keyword evidence="1" id="KW-0732">Signal</keyword>
<dbReference type="PROSITE" id="PS50093">
    <property type="entry name" value="PKD"/>
    <property type="match status" value="2"/>
</dbReference>
<name>A0ABW6AMV0_9BACT</name>
<dbReference type="RefSeq" id="WP_381503233.1">
    <property type="nucleotide sequence ID" value="NZ_JBHUOM010000014.1"/>
</dbReference>
<dbReference type="InterPro" id="IPR013783">
    <property type="entry name" value="Ig-like_fold"/>
</dbReference>
<proteinExistence type="predicted"/>
<dbReference type="SMART" id="SM00089">
    <property type="entry name" value="PKD"/>
    <property type="match status" value="2"/>
</dbReference>
<dbReference type="Gene3D" id="2.60.40.10">
    <property type="entry name" value="Immunoglobulins"/>
    <property type="match status" value="2"/>
</dbReference>
<dbReference type="InterPro" id="IPR035986">
    <property type="entry name" value="PKD_dom_sf"/>
</dbReference>
<feature type="chain" id="PRO_5047384491" evidence="1">
    <location>
        <begin position="23"/>
        <end position="499"/>
    </location>
</feature>
<gene>
    <name evidence="3" type="ORF">ACFS25_16505</name>
</gene>
<protein>
    <submittedName>
        <fullName evidence="3">PKD domain-containing protein</fullName>
    </submittedName>
</protein>
<organism evidence="3 4">
    <name type="scientific">Spirosoma flavum</name>
    <dbReference type="NCBI Taxonomy" id="2048557"/>
    <lineage>
        <taxon>Bacteria</taxon>
        <taxon>Pseudomonadati</taxon>
        <taxon>Bacteroidota</taxon>
        <taxon>Cytophagia</taxon>
        <taxon>Cytophagales</taxon>
        <taxon>Cytophagaceae</taxon>
        <taxon>Spirosoma</taxon>
    </lineage>
</organism>
<dbReference type="EMBL" id="JBHUOM010000014">
    <property type="protein sequence ID" value="MFD2935389.1"/>
    <property type="molecule type" value="Genomic_DNA"/>
</dbReference>
<feature type="signal peptide" evidence="1">
    <location>
        <begin position="1"/>
        <end position="22"/>
    </location>
</feature>
<sequence>MKTWLLRFLNALLLITSITVLTDCKKEEEAVPKPAAHFSYYPSTNLVAPVTLQFSNDSKNVDSYVWSYDGTGRTLTSENIALSFSQGGTYTITLAATGKGGTDTYAKTITVTDSPTNTTKPIAEFTYSPSSNLVAPANITFTNLSTNGTSFKWDFGDGSTSLVSSPTKQFTKDGTYTVKLTATGTSGSSEVSKNITVGKVNSAPAVGKAVFWATGTFSYVVISTEEVIFDEVGGGKTLSFAGGRIEKPFTSQPACDAANAYSTRRPVGKYTYTAIAYDVNGIRLASGSGDYTVVANGCTSVKLDFTAATAIGQVVFWTDKSSGWSSIDVTVSGSSVGNVTGYATSVPACGTSKAVTVTRSPGTYPYTATSNTGVKWSGNITVTANQCNTKQLEFPATANCDWAAWNKLATVVTFVYNTNFCADGQTLTTVRNDATVNMDMQFCIQKADGTWQTLTGLNTRPGGYLIGPNYYVCGRAKGYKFWARPTSQSATCPYPEKCN</sequence>